<feature type="chain" id="PRO_5042544152" evidence="2">
    <location>
        <begin position="21"/>
        <end position="137"/>
    </location>
</feature>
<dbReference type="AlphaFoldDB" id="A0AAI8YQZ7"/>
<gene>
    <name evidence="3" type="ORF">KHLLAP_LOCUS14588</name>
</gene>
<feature type="region of interest" description="Disordered" evidence="1">
    <location>
        <begin position="27"/>
        <end position="86"/>
    </location>
</feature>
<evidence type="ECO:0000256" key="1">
    <source>
        <dbReference type="SAM" id="MobiDB-lite"/>
    </source>
</evidence>
<reference evidence="3" key="1">
    <citation type="submission" date="2023-10" db="EMBL/GenBank/DDBJ databases">
        <authorList>
            <person name="Hackl T."/>
        </authorList>
    </citation>
    <scope>NUCLEOTIDE SEQUENCE</scope>
</reference>
<keyword evidence="2" id="KW-0732">Signal</keyword>
<evidence type="ECO:0000256" key="2">
    <source>
        <dbReference type="SAM" id="SignalP"/>
    </source>
</evidence>
<accession>A0AAI8YQZ7</accession>
<organism evidence="3 4">
    <name type="scientific">Anthostomella pinea</name>
    <dbReference type="NCBI Taxonomy" id="933095"/>
    <lineage>
        <taxon>Eukaryota</taxon>
        <taxon>Fungi</taxon>
        <taxon>Dikarya</taxon>
        <taxon>Ascomycota</taxon>
        <taxon>Pezizomycotina</taxon>
        <taxon>Sordariomycetes</taxon>
        <taxon>Xylariomycetidae</taxon>
        <taxon>Xylariales</taxon>
        <taxon>Xylariaceae</taxon>
        <taxon>Anthostomella</taxon>
    </lineage>
</organism>
<sequence>MQILKALGFGLLLASSYSVASVIPNHEARQDGSLSKREWRNPDSPLNSFVRRGDEEDAKGSAKKYARSDSDAEEEVKKPYFQDANGKKHSMSKIGLVEYAKLHKTKAVGAIVKGGKVVGTQYEDGSRVFFKKGSKSG</sequence>
<name>A0AAI8YQZ7_9PEZI</name>
<dbReference type="EMBL" id="CAUWAG010000020">
    <property type="protein sequence ID" value="CAJ2514120.1"/>
    <property type="molecule type" value="Genomic_DNA"/>
</dbReference>
<protein>
    <submittedName>
        <fullName evidence="3">Uu.00g022390.m01.CDS01</fullName>
    </submittedName>
</protein>
<comment type="caution">
    <text evidence="3">The sequence shown here is derived from an EMBL/GenBank/DDBJ whole genome shotgun (WGS) entry which is preliminary data.</text>
</comment>
<evidence type="ECO:0000313" key="4">
    <source>
        <dbReference type="Proteomes" id="UP001295740"/>
    </source>
</evidence>
<feature type="compositionally biased region" description="Basic and acidic residues" evidence="1">
    <location>
        <begin position="27"/>
        <end position="41"/>
    </location>
</feature>
<evidence type="ECO:0000313" key="3">
    <source>
        <dbReference type="EMBL" id="CAJ2514120.1"/>
    </source>
</evidence>
<keyword evidence="4" id="KW-1185">Reference proteome</keyword>
<proteinExistence type="predicted"/>
<dbReference type="Proteomes" id="UP001295740">
    <property type="component" value="Unassembled WGS sequence"/>
</dbReference>
<feature type="compositionally biased region" description="Basic and acidic residues" evidence="1">
    <location>
        <begin position="51"/>
        <end position="80"/>
    </location>
</feature>
<feature type="signal peptide" evidence="2">
    <location>
        <begin position="1"/>
        <end position="20"/>
    </location>
</feature>